<feature type="domain" description="PAS" evidence="9">
    <location>
        <begin position="1612"/>
        <end position="1682"/>
    </location>
</feature>
<keyword evidence="7" id="KW-1133">Transmembrane helix</keyword>
<evidence type="ECO:0000256" key="4">
    <source>
        <dbReference type="ARBA" id="ARBA00022679"/>
    </source>
</evidence>
<feature type="transmembrane region" description="Helical" evidence="7">
    <location>
        <begin position="121"/>
        <end position="146"/>
    </location>
</feature>
<dbReference type="InterPro" id="IPR035965">
    <property type="entry name" value="PAS-like_dom_sf"/>
</dbReference>
<feature type="coiled-coil region" evidence="6">
    <location>
        <begin position="1326"/>
        <end position="1353"/>
    </location>
</feature>
<dbReference type="PROSITE" id="PS50112">
    <property type="entry name" value="PAS"/>
    <property type="match status" value="2"/>
</dbReference>
<dbReference type="CDD" id="cd16917">
    <property type="entry name" value="HATPase_UhpB-NarQ-NarX-like"/>
    <property type="match status" value="1"/>
</dbReference>
<dbReference type="InterPro" id="IPR004358">
    <property type="entry name" value="Sig_transdc_His_kin-like_C"/>
</dbReference>
<keyword evidence="6" id="KW-0175">Coiled coil</keyword>
<keyword evidence="7" id="KW-0812">Transmembrane</keyword>
<evidence type="ECO:0000259" key="9">
    <source>
        <dbReference type="PROSITE" id="PS50112"/>
    </source>
</evidence>
<comment type="catalytic activity">
    <reaction evidence="1">
        <text>ATP + protein L-histidine = ADP + protein N-phospho-L-histidine.</text>
        <dbReference type="EC" id="2.7.13.3"/>
    </reaction>
</comment>
<feature type="domain" description="Histidine kinase" evidence="8">
    <location>
        <begin position="1864"/>
        <end position="1960"/>
    </location>
</feature>
<protein>
    <recommendedName>
        <fullName evidence="2">histidine kinase</fullName>
        <ecNumber evidence="2">2.7.13.3</ecNumber>
    </recommendedName>
</protein>
<name>A0A1B8TTE0_9FLAO</name>
<dbReference type="PROSITE" id="PS50113">
    <property type="entry name" value="PAC"/>
    <property type="match status" value="10"/>
</dbReference>
<feature type="domain" description="PAC" evidence="10">
    <location>
        <begin position="1025"/>
        <end position="1078"/>
    </location>
</feature>
<keyword evidence="12" id="KW-1185">Reference proteome</keyword>
<dbReference type="SUPFAM" id="SSF55874">
    <property type="entry name" value="ATPase domain of HSP90 chaperone/DNA topoisomerase II/histidine kinase"/>
    <property type="match status" value="1"/>
</dbReference>
<dbReference type="InterPro" id="IPR036890">
    <property type="entry name" value="HATPase_C_sf"/>
</dbReference>
<feature type="coiled-coil region" evidence="6">
    <location>
        <begin position="1728"/>
        <end position="1755"/>
    </location>
</feature>
<dbReference type="Pfam" id="PF08447">
    <property type="entry name" value="PAS_3"/>
    <property type="match status" value="5"/>
</dbReference>
<feature type="domain" description="PAC" evidence="10">
    <location>
        <begin position="748"/>
        <end position="800"/>
    </location>
</feature>
<feature type="domain" description="PAC" evidence="10">
    <location>
        <begin position="1559"/>
        <end position="1611"/>
    </location>
</feature>
<dbReference type="Gene3D" id="3.30.450.20">
    <property type="entry name" value="PAS domain"/>
    <property type="match status" value="12"/>
</dbReference>
<dbReference type="NCBIfam" id="TIGR00229">
    <property type="entry name" value="sensory_box"/>
    <property type="match status" value="2"/>
</dbReference>
<dbReference type="STRING" id="1774273.LPB03_11660"/>
<evidence type="ECO:0000256" key="5">
    <source>
        <dbReference type="ARBA" id="ARBA00022777"/>
    </source>
</evidence>
<reference evidence="12" key="1">
    <citation type="submission" date="2016-02" db="EMBL/GenBank/DDBJ databases">
        <authorList>
            <person name="Shin S.-K."/>
            <person name="Yi H."/>
            <person name="Kim E."/>
        </authorList>
    </citation>
    <scope>NUCLEOTIDE SEQUENCE [LARGE SCALE GENOMIC DNA]</scope>
    <source>
        <strain evidence="12">LPB0003</strain>
    </source>
</reference>
<proteinExistence type="predicted"/>
<evidence type="ECO:0000259" key="8">
    <source>
        <dbReference type="PROSITE" id="PS50109"/>
    </source>
</evidence>
<evidence type="ECO:0000259" key="10">
    <source>
        <dbReference type="PROSITE" id="PS50113"/>
    </source>
</evidence>
<dbReference type="Gene3D" id="3.30.565.10">
    <property type="entry name" value="Histidine kinase-like ATPase, C-terminal domain"/>
    <property type="match status" value="1"/>
</dbReference>
<evidence type="ECO:0000256" key="6">
    <source>
        <dbReference type="SAM" id="Coils"/>
    </source>
</evidence>
<dbReference type="InterPro" id="IPR001610">
    <property type="entry name" value="PAC"/>
</dbReference>
<dbReference type="Pfam" id="PF13426">
    <property type="entry name" value="PAS_9"/>
    <property type="match status" value="5"/>
</dbReference>
<evidence type="ECO:0000313" key="11">
    <source>
        <dbReference type="EMBL" id="OBY62794.1"/>
    </source>
</evidence>
<sequence>MQVFLSSTVYISITDNLIVSPGSSVLFTATLFAMLIIYIKEDASETKKIIYALFIVNILISVYLQVFGWSLKDVTHNPLNVSTKLFDTSAWVLFVGTLLLFIDSLIIIIVFEFISKKTRYLFLQICLTMLFVVSFDAICFSLFVFWNSDNLNSILISGLISKGIFAIFYSIPFYFYIRYFDLSKSFKNLFNLRDIFHPLTYKQKFESITYDIKKAEEKREIELVLANKEKEERIKELEFSKQKLQHSLELLEKKDHSLEESSRVAKIGHWEYDIATDVFIWSEYIYEMYGVDFNEKIPPRSEIIKLYDEDSRIKLEKATKDLTENGIPYDIELKLINKRNEEVWVRNVVQLIRNQQNEIVGRKGVIHNITDSKKAQLELQLSQQEIKNSLELLKIKEAALHEVSSVAKIGYWEYSIDNVNVIWSDYHYEIFGLNPKDGIPPREKIFSFFDKESQEKIEKANSKLHTEGIAFDIEVKLINQKNKEVWVRNVVQPVYDAQNKIIGRRGLLQDITESKQAKEKIETALTQIEKRDYSLLQASEMAKIGYWEYDIATDEYTWSDYVYKLCGLELEDKVLLQKEIIKICDEKSLKKLEKATEELYKEGTPYDLELKLINFKNVEVWTRSVAQPIYNQQNEIVGRKGVVQDITDFKKVQLALELSKEKIQKSLQQLEKSEYSIREASKVAKIGYWERDSINSSLKWSEHTYSVFGLNSKDGAPDENELFKRFDSKSQEKLKHVTLDLTTKGNSYDIELKFINHKKQEVWIRSVAQPIKNKENEIVGRRGIVQDITESKKAQIELELSKQKIQESLELLEKRKYSMDEAGKLAKIGYWDVNTEKNTSIWSDYVHYALGSDPGDGIPDQSIIKKHLSKESFELFTKSTEEITLKGIPYDIEINFKNLKNENVWIRVLAQPVYNQQNKIIGRRGLLQNITASKKTEQKIQESLNLLENSKYSMDEASKVAKIGYFEYDIATDIFKWSDYLFNIHGFDPKKPVPSSKEFIKHLDKESLEVLNNAILNLNTKGISYDIEMKVFNQIKNKDIWVRSVAQPIYNDKNEIIGRRGVTQDITDKKNTEIKLRENEEKFFSIFKFSPNLIILTRLDDYKIVDVNDASLKITGYSSSDLIGDANSPRHIWKSLDNRKKYFDKLKQKGHIKNLETEFVVKSGETRIWKISAEIIQINNIEYALSIIEDVTQIRETQYELKKQSEFVLAMTENQPSGIVACDSEGKLVLFNKSAQEWHGINVMNIPQDKWAENYGLYKLDAETLLTLDEIPLLQAFNGKKVINFEIVIKAKNQNPRIVICNGTSFFDAEGNKLGAVIVMNDVTKQKIVENNLKNSETEIRNALKEIERSEFLLNESGRLSKVGGWEMKLPSQEIRWAKEVFAIHGLPVGEVPPLEECISFYIEGSEEKLAKAIEESIAEKKKFDLVLRFKNKQNQKLWVHSIGYPIINKEGEITSLIGVFQDITEQKNKQIKLDEQNDKLSYLNNALNEAQEISKLGSWEYIVATDKVTWSKELLSIFERSPELGAPNYAEHKQLYTEESFAKVTKAVANCIENDMPYNLELDIYTTKGSLKHIISRGKAIKDKNNKIIGAYGTAQDITEEKKIRLQIENAEEMYRLLADNSSNLICLHELDNTFKYISPSIKTLLGYDQNELIGKEMFTIIHKDSIEFIRNAFEKKIFRSNVNNPFCFKAVHKKGHYIWLESITSPVNKNNERKYFISSSRDVTNEVLAKQEIQEYQTSLQKLTTEITLIEEKQKKEIASNIHDHLSQSLVISNMKIKELKKNTKLKAIDDDLNFIYEHVSEALANSRKITSELSPPILYQLGIIEALYGLLENIEKKHKIKHQINDYTNGIKLSDVESILLYRSIQELINNIIKYAEATLITIDVNKKKLGVDFTIRDNGVGFNTEKLNNFYHHNEKGSGFGLFTVKERIANIQGEFKITSKINKGTKVTIFIPTKE</sequence>
<dbReference type="EC" id="2.7.13.3" evidence="2"/>
<dbReference type="SUPFAM" id="SSF55785">
    <property type="entry name" value="PYP-like sensor domain (PAS domain)"/>
    <property type="match status" value="11"/>
</dbReference>
<keyword evidence="4" id="KW-0808">Transferase</keyword>
<feature type="transmembrane region" description="Helical" evidence="7">
    <location>
        <begin position="17"/>
        <end position="38"/>
    </location>
</feature>
<dbReference type="InterPro" id="IPR013655">
    <property type="entry name" value="PAS_fold_3"/>
</dbReference>
<evidence type="ECO:0000256" key="1">
    <source>
        <dbReference type="ARBA" id="ARBA00000085"/>
    </source>
</evidence>
<feature type="domain" description="PAC" evidence="10">
    <location>
        <begin position="606"/>
        <end position="658"/>
    </location>
</feature>
<feature type="coiled-coil region" evidence="6">
    <location>
        <begin position="212"/>
        <end position="261"/>
    </location>
</feature>
<evidence type="ECO:0000256" key="7">
    <source>
        <dbReference type="SAM" id="Phobius"/>
    </source>
</evidence>
<dbReference type="InterPro" id="IPR005467">
    <property type="entry name" value="His_kinase_dom"/>
</dbReference>
<evidence type="ECO:0000256" key="3">
    <source>
        <dbReference type="ARBA" id="ARBA00022553"/>
    </source>
</evidence>
<feature type="domain" description="PAC" evidence="10">
    <location>
        <begin position="1283"/>
        <end position="1335"/>
    </location>
</feature>
<dbReference type="SMART" id="SM00387">
    <property type="entry name" value="HATPase_c"/>
    <property type="match status" value="1"/>
</dbReference>
<dbReference type="PANTHER" id="PTHR43304">
    <property type="entry name" value="PHYTOCHROME-LIKE PROTEIN CPH1"/>
    <property type="match status" value="1"/>
</dbReference>
<dbReference type="SMART" id="SM00086">
    <property type="entry name" value="PAC"/>
    <property type="match status" value="11"/>
</dbReference>
<dbReference type="EMBL" id="LSFM01000023">
    <property type="protein sequence ID" value="OBY62794.1"/>
    <property type="molecule type" value="Genomic_DNA"/>
</dbReference>
<dbReference type="PROSITE" id="PS50109">
    <property type="entry name" value="HIS_KIN"/>
    <property type="match status" value="1"/>
</dbReference>
<feature type="domain" description="PAC" evidence="10">
    <location>
        <begin position="1686"/>
        <end position="1737"/>
    </location>
</feature>
<feature type="domain" description="PAC" evidence="10">
    <location>
        <begin position="1424"/>
        <end position="1476"/>
    </location>
</feature>
<dbReference type="InterPro" id="IPR000700">
    <property type="entry name" value="PAS-assoc_C"/>
</dbReference>
<dbReference type="Gene3D" id="2.10.70.100">
    <property type="match status" value="1"/>
</dbReference>
<evidence type="ECO:0000256" key="2">
    <source>
        <dbReference type="ARBA" id="ARBA00012438"/>
    </source>
</evidence>
<dbReference type="GO" id="GO:0004673">
    <property type="term" value="F:protein histidine kinase activity"/>
    <property type="evidence" value="ECO:0007669"/>
    <property type="project" value="UniProtKB-EC"/>
</dbReference>
<dbReference type="SMART" id="SM00091">
    <property type="entry name" value="PAS"/>
    <property type="match status" value="3"/>
</dbReference>
<accession>A0A1B8TTE0</accession>
<organism evidence="11 12">
    <name type="scientific">Polaribacter vadi</name>
    <dbReference type="NCBI Taxonomy" id="1774273"/>
    <lineage>
        <taxon>Bacteria</taxon>
        <taxon>Pseudomonadati</taxon>
        <taxon>Bacteroidota</taxon>
        <taxon>Flavobacteriia</taxon>
        <taxon>Flavobacteriales</taxon>
        <taxon>Flavobacteriaceae</taxon>
    </lineage>
</organism>
<dbReference type="PRINTS" id="PR00344">
    <property type="entry name" value="BCTRLSENSOR"/>
</dbReference>
<dbReference type="InterPro" id="IPR052162">
    <property type="entry name" value="Sensor_kinase/Photoreceptor"/>
</dbReference>
<feature type="transmembrane region" description="Helical" evidence="7">
    <location>
        <begin position="50"/>
        <end position="71"/>
    </location>
</feature>
<feature type="domain" description="PAC" evidence="10">
    <location>
        <begin position="471"/>
        <end position="523"/>
    </location>
</feature>
<feature type="domain" description="PAC" evidence="10">
    <location>
        <begin position="329"/>
        <end position="381"/>
    </location>
</feature>
<dbReference type="InterPro" id="IPR048533">
    <property type="entry name" value="VUPS"/>
</dbReference>
<dbReference type="Pfam" id="PF20973">
    <property type="entry name" value="VUPS"/>
    <property type="match status" value="1"/>
</dbReference>
<dbReference type="PANTHER" id="PTHR43304:SF1">
    <property type="entry name" value="PAC DOMAIN-CONTAINING PROTEIN"/>
    <property type="match status" value="1"/>
</dbReference>
<evidence type="ECO:0000313" key="12">
    <source>
        <dbReference type="Proteomes" id="UP000092584"/>
    </source>
</evidence>
<feature type="transmembrane region" description="Helical" evidence="7">
    <location>
        <begin position="91"/>
        <end position="114"/>
    </location>
</feature>
<feature type="domain" description="PAC" evidence="10">
    <location>
        <begin position="890"/>
        <end position="942"/>
    </location>
</feature>
<dbReference type="Proteomes" id="UP000092584">
    <property type="component" value="Unassembled WGS sequence"/>
</dbReference>
<gene>
    <name evidence="11" type="ORF">LPB3_11670</name>
</gene>
<keyword evidence="5" id="KW-0418">Kinase</keyword>
<dbReference type="KEGG" id="pob:LPB03_11660"/>
<dbReference type="CDD" id="cd00130">
    <property type="entry name" value="PAS"/>
    <property type="match status" value="4"/>
</dbReference>
<keyword evidence="7" id="KW-0472">Membrane</keyword>
<dbReference type="InterPro" id="IPR003594">
    <property type="entry name" value="HATPase_dom"/>
</dbReference>
<keyword evidence="3" id="KW-0597">Phosphoprotein</keyword>
<feature type="domain" description="PAS" evidence="9">
    <location>
        <begin position="1079"/>
        <end position="1124"/>
    </location>
</feature>
<dbReference type="InterPro" id="IPR000014">
    <property type="entry name" value="PAS"/>
</dbReference>
<comment type="caution">
    <text evidence="11">The sequence shown here is derived from an EMBL/GenBank/DDBJ whole genome shotgun (WGS) entry which is preliminary data.</text>
</comment>
<dbReference type="Pfam" id="PF02518">
    <property type="entry name" value="HATPase_c"/>
    <property type="match status" value="1"/>
</dbReference>
<feature type="transmembrane region" description="Helical" evidence="7">
    <location>
        <begin position="152"/>
        <end position="177"/>
    </location>
</feature>